<keyword evidence="3" id="KW-1185">Reference proteome</keyword>
<dbReference type="PRINTS" id="PR00081">
    <property type="entry name" value="GDHRDH"/>
</dbReference>
<dbReference type="GO" id="GO:0016491">
    <property type="term" value="F:oxidoreductase activity"/>
    <property type="evidence" value="ECO:0007669"/>
    <property type="project" value="UniProtKB-KW"/>
</dbReference>
<dbReference type="InterPro" id="IPR036291">
    <property type="entry name" value="NAD(P)-bd_dom_sf"/>
</dbReference>
<comment type="caution">
    <text evidence="2">The sequence shown here is derived from an EMBL/GenBank/DDBJ whole genome shotgun (WGS) entry which is preliminary data.</text>
</comment>
<organism evidence="2 3">
    <name type="scientific">Operophtera brumata</name>
    <name type="common">Winter moth</name>
    <name type="synonym">Phalaena brumata</name>
    <dbReference type="NCBI Taxonomy" id="104452"/>
    <lineage>
        <taxon>Eukaryota</taxon>
        <taxon>Metazoa</taxon>
        <taxon>Ecdysozoa</taxon>
        <taxon>Arthropoda</taxon>
        <taxon>Hexapoda</taxon>
        <taxon>Insecta</taxon>
        <taxon>Pterygota</taxon>
        <taxon>Neoptera</taxon>
        <taxon>Endopterygota</taxon>
        <taxon>Lepidoptera</taxon>
        <taxon>Glossata</taxon>
        <taxon>Ditrysia</taxon>
        <taxon>Geometroidea</taxon>
        <taxon>Geometridae</taxon>
        <taxon>Larentiinae</taxon>
        <taxon>Operophtera</taxon>
    </lineage>
</organism>
<dbReference type="SUPFAM" id="SSF51735">
    <property type="entry name" value="NAD(P)-binding Rossmann-fold domains"/>
    <property type="match status" value="1"/>
</dbReference>
<gene>
    <name evidence="2" type="ORF">OBRU01_14340</name>
</gene>
<protein>
    <submittedName>
        <fullName evidence="2">Retinol dehydrogenase 11</fullName>
    </submittedName>
</protein>
<name>A0A0L7L732_OPEBR</name>
<evidence type="ECO:0000256" key="1">
    <source>
        <dbReference type="ARBA" id="ARBA00023002"/>
    </source>
</evidence>
<dbReference type="STRING" id="104452.A0A0L7L732"/>
<evidence type="ECO:0000313" key="2">
    <source>
        <dbReference type="EMBL" id="KOB71288.1"/>
    </source>
</evidence>
<dbReference type="Proteomes" id="UP000037510">
    <property type="component" value="Unassembled WGS sequence"/>
</dbReference>
<evidence type="ECO:0000313" key="3">
    <source>
        <dbReference type="Proteomes" id="UP000037510"/>
    </source>
</evidence>
<reference evidence="2 3" key="1">
    <citation type="journal article" date="2015" name="Genome Biol. Evol.">
        <title>The genome of winter moth (Operophtera brumata) provides a genomic perspective on sexual dimorphism and phenology.</title>
        <authorList>
            <person name="Derks M.F."/>
            <person name="Smit S."/>
            <person name="Salis L."/>
            <person name="Schijlen E."/>
            <person name="Bossers A."/>
            <person name="Mateman C."/>
            <person name="Pijl A.S."/>
            <person name="de Ridder D."/>
            <person name="Groenen M.A."/>
            <person name="Visser M.E."/>
            <person name="Megens H.J."/>
        </authorList>
    </citation>
    <scope>NUCLEOTIDE SEQUENCE [LARGE SCALE GENOMIC DNA]</scope>
    <source>
        <strain evidence="2">WM2013NL</strain>
        <tissue evidence="2">Head and thorax</tissue>
    </source>
</reference>
<dbReference type="PANTHER" id="PTHR43157:SF31">
    <property type="entry name" value="PHOSPHATIDYLINOSITOL-GLYCAN BIOSYNTHESIS CLASS F PROTEIN"/>
    <property type="match status" value="1"/>
</dbReference>
<dbReference type="EMBL" id="JTDY01002498">
    <property type="protein sequence ID" value="KOB71288.1"/>
    <property type="molecule type" value="Genomic_DNA"/>
</dbReference>
<dbReference type="Pfam" id="PF00106">
    <property type="entry name" value="adh_short"/>
    <property type="match status" value="1"/>
</dbReference>
<keyword evidence="1" id="KW-0560">Oxidoreductase</keyword>
<dbReference type="InterPro" id="IPR002347">
    <property type="entry name" value="SDR_fam"/>
</dbReference>
<feature type="non-terminal residue" evidence="2">
    <location>
        <position position="428"/>
    </location>
</feature>
<dbReference type="PANTHER" id="PTHR43157">
    <property type="entry name" value="PHOSPHATIDYLINOSITOL-GLYCAN BIOSYNTHESIS CLASS F PROTEIN-RELATED"/>
    <property type="match status" value="1"/>
</dbReference>
<dbReference type="CDD" id="cd05327">
    <property type="entry name" value="retinol-DH_like_SDR_c_like"/>
    <property type="match status" value="1"/>
</dbReference>
<feature type="non-terminal residue" evidence="2">
    <location>
        <position position="1"/>
    </location>
</feature>
<proteinExistence type="predicted"/>
<sequence length="428" mass="47946">MARPSTASIAARNIIQQFHRRRGNMPAADHPLPNYGEASLSGLLDMAKVLSFALQEGRVAIHCHAVYSILTKGRCKSSAKLHGKVALITGGNSGIGLETARDLARRGATVIVASRDEEKSSKAVSDIIKTTGNKNVEHKFLDLAKFSSVRKFAEDFEKSFDRLDILVNNAGCAGLKHRITEDGINIVMQINYFGPFLLTNLLKKKLIASKPSRIVVVSSKAHQYAKFDIEDIKGLNEIHYFANYSNSKLCNVLWAKALSNDLPDGVTANALHPGVVKTDIFNRIPPLLRKVVLFLIGAIFKSAEEGAQTSIQLAVAEELENKTGGYYSECVRTAESDLAMEQELIEKIVYCLCERLLKLCGCHHSAGLDFRVRSRPFYKNFLVFKRELLYFQAFIADHKYLPEEKQKYLKQLRNEINRRREGFARIDE</sequence>
<accession>A0A0L7L732</accession>
<dbReference type="AlphaFoldDB" id="A0A0L7L732"/>
<dbReference type="Gene3D" id="3.40.50.720">
    <property type="entry name" value="NAD(P)-binding Rossmann-like Domain"/>
    <property type="match status" value="1"/>
</dbReference>